<accession>A0A9P5S850</accession>
<dbReference type="EMBL" id="JAAAUY010002380">
    <property type="protein sequence ID" value="KAF9312675.1"/>
    <property type="molecule type" value="Genomic_DNA"/>
</dbReference>
<dbReference type="Proteomes" id="UP000696485">
    <property type="component" value="Unassembled WGS sequence"/>
</dbReference>
<feature type="non-terminal residue" evidence="2">
    <location>
        <position position="112"/>
    </location>
</feature>
<organism evidence="2 3">
    <name type="scientific">Podila minutissima</name>
    <dbReference type="NCBI Taxonomy" id="64525"/>
    <lineage>
        <taxon>Eukaryota</taxon>
        <taxon>Fungi</taxon>
        <taxon>Fungi incertae sedis</taxon>
        <taxon>Mucoromycota</taxon>
        <taxon>Mortierellomycotina</taxon>
        <taxon>Mortierellomycetes</taxon>
        <taxon>Mortierellales</taxon>
        <taxon>Mortierellaceae</taxon>
        <taxon>Podila</taxon>
    </lineage>
</organism>
<feature type="non-terminal residue" evidence="2">
    <location>
        <position position="1"/>
    </location>
</feature>
<evidence type="ECO:0000313" key="2">
    <source>
        <dbReference type="EMBL" id="KAF9312675.1"/>
    </source>
</evidence>
<proteinExistence type="predicted"/>
<keyword evidence="3" id="KW-1185">Reference proteome</keyword>
<gene>
    <name evidence="2" type="ORF">BG006_004311</name>
</gene>
<feature type="region of interest" description="Disordered" evidence="1">
    <location>
        <begin position="93"/>
        <end position="112"/>
    </location>
</feature>
<comment type="caution">
    <text evidence="2">The sequence shown here is derived from an EMBL/GenBank/DDBJ whole genome shotgun (WGS) entry which is preliminary data.</text>
</comment>
<dbReference type="AlphaFoldDB" id="A0A9P5S850"/>
<reference evidence="2" key="1">
    <citation type="journal article" date="2020" name="Fungal Divers.">
        <title>Resolving the Mortierellaceae phylogeny through synthesis of multi-gene phylogenetics and phylogenomics.</title>
        <authorList>
            <person name="Vandepol N."/>
            <person name="Liber J."/>
            <person name="Desiro A."/>
            <person name="Na H."/>
            <person name="Kennedy M."/>
            <person name="Barry K."/>
            <person name="Grigoriev I.V."/>
            <person name="Miller A.N."/>
            <person name="O'Donnell K."/>
            <person name="Stajich J.E."/>
            <person name="Bonito G."/>
        </authorList>
    </citation>
    <scope>NUCLEOTIDE SEQUENCE</scope>
    <source>
        <strain evidence="2">NVP1</strain>
    </source>
</reference>
<name>A0A9P5S850_9FUNG</name>
<sequence>QRHHARRRKGADSVLAHPHDRFLRLQPHRWRTFVWPLSLRRRGGQRQQFLQHQDRLWSNVPRSVLEQPLQGRRSQTEQSGCRERPYAAGVILALDDPPLGPRAHERGRHGLV</sequence>
<evidence type="ECO:0000256" key="1">
    <source>
        <dbReference type="SAM" id="MobiDB-lite"/>
    </source>
</evidence>
<protein>
    <submittedName>
        <fullName evidence="2">Uncharacterized protein</fullName>
    </submittedName>
</protein>
<evidence type="ECO:0000313" key="3">
    <source>
        <dbReference type="Proteomes" id="UP000696485"/>
    </source>
</evidence>